<dbReference type="Pfam" id="PF02585">
    <property type="entry name" value="PIG-L"/>
    <property type="match status" value="1"/>
</dbReference>
<evidence type="ECO:0000313" key="3">
    <source>
        <dbReference type="EMBL" id="TDC91947.1"/>
    </source>
</evidence>
<keyword evidence="4" id="KW-1185">Reference proteome</keyword>
<dbReference type="OrthoDB" id="6064917at2"/>
<feature type="compositionally biased region" description="Low complexity" evidence="2">
    <location>
        <begin position="573"/>
        <end position="590"/>
    </location>
</feature>
<comment type="caution">
    <text evidence="3">The sequence shown here is derived from an EMBL/GenBank/DDBJ whole genome shotgun (WGS) entry which is preliminary data.</text>
</comment>
<feature type="region of interest" description="Disordered" evidence="2">
    <location>
        <begin position="573"/>
        <end position="672"/>
    </location>
</feature>
<feature type="region of interest" description="Disordered" evidence="2">
    <location>
        <begin position="418"/>
        <end position="460"/>
    </location>
</feature>
<dbReference type="EMBL" id="SMKV01000016">
    <property type="protein sequence ID" value="TDC91947.1"/>
    <property type="molecule type" value="Genomic_DNA"/>
</dbReference>
<keyword evidence="1" id="KW-0862">Zinc</keyword>
<dbReference type="Gene3D" id="3.40.50.10320">
    <property type="entry name" value="LmbE-like"/>
    <property type="match status" value="1"/>
</dbReference>
<dbReference type="PANTHER" id="PTHR12993">
    <property type="entry name" value="N-ACETYLGLUCOSAMINYL-PHOSPHATIDYLINOSITOL DE-N-ACETYLASE-RELATED"/>
    <property type="match status" value="1"/>
</dbReference>
<proteinExistence type="predicted"/>
<dbReference type="SUPFAM" id="SSF102588">
    <property type="entry name" value="LmbE-like"/>
    <property type="match status" value="1"/>
</dbReference>
<protein>
    <recommendedName>
        <fullName evidence="5">PIG-L family deacetylase</fullName>
    </recommendedName>
</protein>
<reference evidence="3 4" key="1">
    <citation type="submission" date="2019-03" db="EMBL/GenBank/DDBJ databases">
        <title>Draft genome sequences of novel Actinobacteria.</title>
        <authorList>
            <person name="Sahin N."/>
            <person name="Ay H."/>
            <person name="Saygin H."/>
        </authorList>
    </citation>
    <scope>NUCLEOTIDE SEQUENCE [LARGE SCALE GENOMIC DNA]</scope>
    <source>
        <strain evidence="3 4">16K404</strain>
    </source>
</reference>
<name>A0A4R4UJ28_9PSEU</name>
<organism evidence="3 4">
    <name type="scientific">Saccharopolyspora aridisoli</name>
    <dbReference type="NCBI Taxonomy" id="2530385"/>
    <lineage>
        <taxon>Bacteria</taxon>
        <taxon>Bacillati</taxon>
        <taxon>Actinomycetota</taxon>
        <taxon>Actinomycetes</taxon>
        <taxon>Pseudonocardiales</taxon>
        <taxon>Pseudonocardiaceae</taxon>
        <taxon>Saccharopolyspora</taxon>
    </lineage>
</organism>
<feature type="region of interest" description="Disordered" evidence="2">
    <location>
        <begin position="197"/>
        <end position="242"/>
    </location>
</feature>
<dbReference type="InterPro" id="IPR024078">
    <property type="entry name" value="LmbE-like_dom_sf"/>
</dbReference>
<dbReference type="InterPro" id="IPR003737">
    <property type="entry name" value="GlcNAc_PI_deacetylase-related"/>
</dbReference>
<feature type="compositionally biased region" description="Basic residues" evidence="2">
    <location>
        <begin position="123"/>
        <end position="134"/>
    </location>
</feature>
<sequence>MSRCGWGGHRDASCRCRSGREREASRGRCRPRSRSGVGAVDHLPPRGRPGAAARPAPGVVLLRRRLGHSSPAHVVPPGPPGAERDLAAGAGPGPADGREPRRRNAVRHLEPGQRRGVGGGFVRRGRGGRRHRRADGRARGGRAGLLPAVPRVRSRPVVGERARHRAAADRFAAALRRREVARRAPGVRVGSVRLAGRAPHGARSHQRLLDLPARSARGDRGKPLRPARCVRGPRGPADRGRVAAAMGSGLPARARLGGDRGGRAAGVPAAGAHRAHDLAQHLWRHPQQRWARAAPGRSAQPQHADLRPRHSRCGCARGVLLLVRGPACVLVRLVGVAQAVARARRALGDRGRVPAGRPGTVRGVDVPLAAAGGSLRLPRPGRAAGRGAGRRATAGSPACSCGCHGCLPAVGGVLQRRAQSGSGDAAPRGAHLAPHRTAGHRGLGPLPRAREQAAGRGAAGGHRAHLLRAVLVVHRRRCRLAVLLPEFSGADAGELRRTLRGARAADRRHRAQRAGPWGGIARDVARHDHGQRLPPVRCGRSRLVHRDRFPRADRRAVHALRRIVVPGGLRRAVAPPARCGRPARGPPAAGHGRRPTRDRPAAGRAGGLAPRRAELPDQRPAAGCPGLSRNGTPQLGLAAPASGLRRLRRAAHRRGRRPPKRRRGRAAGLREDGLARLHRDLERLRGSRSRRARRPAGSRVARWAARAGAVGTHLDAAEHALGARVRGGRRAARRGRRDPAGHRTSPGVRRSSSMSRTITFGIAAVLVFLATCQAPPQRDAARPEPLPQPHYAQVTAHPDDDLLFMNPDLAEGLRSGHPTTGIYLTAGEAAVPDQAGYSAARQEGTRAAYARMVRKPNEWSRGTIPVGRGRLAEVDTLHADPDVRLVFLNLPEDANPQSGRHALSRLRHDPALTVTTTVPAGAAVPHPQLFDRRAVVESITALLDAFQPTVMRLQDDQPDRRYQSNWVGVHNHPDHVAGAALAKEALAAHRPRAFSPMVLTYRDYNVADTPSALSDEDKGTTREAFAAYAAHDVLAKGGIYRSWSDNSAYRWPRGGGWAVRGGDGVVRAFSVRAHGLARWTRTPQGFWNGPELMPLPEPLRPRISLLGEGQRQPVLVAQSGDGSRILLLRQERSGVWPRRWEVVDAPAAADPAQNGPPAATVDSDGRIVLAVKNAAGGVSIRRESSPGSSRWQPWSDLVGTDAQDGVSIVAGVGGVAHVFATTREQVLHWEVPRSGGARAEAVPIGPARPAGAPVTERARDGLIRLLVRTDRGGELVERTLTPQGWRGGPVTSPGPGGIGDPVAAGPGPHGFADLVRVARDGAGNVHVADLAGGGWVDVGGSVTDHPAPVVEPNGDITLVGLGVDGGLVVNTGAHGPGGLRFAGWRPAVVEPPVAAAGAD</sequence>
<dbReference type="PANTHER" id="PTHR12993:SF11">
    <property type="entry name" value="N-ACETYLGLUCOSAMINYL-PHOSPHATIDYLINOSITOL DE-N-ACETYLASE"/>
    <property type="match status" value="1"/>
</dbReference>
<dbReference type="Proteomes" id="UP000294744">
    <property type="component" value="Unassembled WGS sequence"/>
</dbReference>
<feature type="region of interest" description="Disordered" evidence="2">
    <location>
        <begin position="248"/>
        <end position="267"/>
    </location>
</feature>
<gene>
    <name evidence="3" type="ORF">E1161_15330</name>
</gene>
<feature type="region of interest" description="Disordered" evidence="2">
    <location>
        <begin position="1"/>
        <end position="57"/>
    </location>
</feature>
<feature type="region of interest" description="Disordered" evidence="2">
    <location>
        <begin position="724"/>
        <end position="754"/>
    </location>
</feature>
<feature type="compositionally biased region" description="Basic and acidic residues" evidence="2">
    <location>
        <begin position="8"/>
        <end position="26"/>
    </location>
</feature>
<dbReference type="Gene3D" id="2.120.10.70">
    <property type="entry name" value="Fucose-specific lectin"/>
    <property type="match status" value="1"/>
</dbReference>
<evidence type="ECO:0000313" key="4">
    <source>
        <dbReference type="Proteomes" id="UP000294744"/>
    </source>
</evidence>
<dbReference type="GO" id="GO:0016811">
    <property type="term" value="F:hydrolase activity, acting on carbon-nitrogen (but not peptide) bonds, in linear amides"/>
    <property type="evidence" value="ECO:0007669"/>
    <property type="project" value="TreeGrafter"/>
</dbReference>
<dbReference type="GO" id="GO:0016137">
    <property type="term" value="P:glycoside metabolic process"/>
    <property type="evidence" value="ECO:0007669"/>
    <property type="project" value="UniProtKB-ARBA"/>
</dbReference>
<evidence type="ECO:0000256" key="1">
    <source>
        <dbReference type="ARBA" id="ARBA00022833"/>
    </source>
</evidence>
<feature type="region of interest" description="Disordered" evidence="2">
    <location>
        <begin position="69"/>
        <end position="143"/>
    </location>
</feature>
<feature type="compositionally biased region" description="Low complexity" evidence="2">
    <location>
        <begin position="635"/>
        <end position="644"/>
    </location>
</feature>
<evidence type="ECO:0008006" key="5">
    <source>
        <dbReference type="Google" id="ProtNLM"/>
    </source>
</evidence>
<evidence type="ECO:0000256" key="2">
    <source>
        <dbReference type="SAM" id="MobiDB-lite"/>
    </source>
</evidence>
<accession>A0A4R4UJ28</accession>
<feature type="compositionally biased region" description="Basic residues" evidence="2">
    <location>
        <begin position="726"/>
        <end position="736"/>
    </location>
</feature>
<feature type="compositionally biased region" description="Low complexity" evidence="2">
    <location>
        <begin position="48"/>
        <end position="57"/>
    </location>
</feature>
<dbReference type="SUPFAM" id="SSF89372">
    <property type="entry name" value="Fucose-specific lectin"/>
    <property type="match status" value="1"/>
</dbReference>
<feature type="compositionally biased region" description="Basic residues" evidence="2">
    <location>
        <begin position="645"/>
        <end position="665"/>
    </location>
</feature>